<dbReference type="Pfam" id="PF00873">
    <property type="entry name" value="ACR_tran"/>
    <property type="match status" value="1"/>
</dbReference>
<feature type="transmembrane region" description="Helical" evidence="1">
    <location>
        <begin position="902"/>
        <end position="930"/>
    </location>
</feature>
<feature type="transmembrane region" description="Helical" evidence="1">
    <location>
        <begin position="431"/>
        <end position="451"/>
    </location>
</feature>
<dbReference type="SUPFAM" id="SSF82714">
    <property type="entry name" value="Multidrug efflux transporter AcrB TolC docking domain, DN and DC subdomains"/>
    <property type="match status" value="2"/>
</dbReference>
<accession>A0ABS0NV53</accession>
<dbReference type="SUPFAM" id="SSF82693">
    <property type="entry name" value="Multidrug efflux transporter AcrB pore domain, PN1, PN2, PC1 and PC2 subdomains"/>
    <property type="match status" value="3"/>
</dbReference>
<dbReference type="Gene3D" id="3.30.70.1430">
    <property type="entry name" value="Multidrug efflux transporter AcrB pore domain"/>
    <property type="match status" value="2"/>
</dbReference>
<sequence>MNGISGWAIRNPVATIILFVLLTLAGTVGFSKLRLNNMPDMDIPTVTVSVAWPGAAPTEIETQITRFVEDGVAGLGTVNRTRSIVNEGLSMTMVEFAIGTDIDRATNDVRDAVVSIRSKLPQGALDPMVRRVEATGQAILTFIADAPTMAPDALSWFIDNDIAKAVLAVPGVSKILRSGGVEAEITVKLDPERLMALGLTAAEVSDLVRNRNMTQPGGRATLGGAEQAIRTVGSVPDLAALKEMRLAFGDGRSVKLSEIATVERSWADPRQRSRFNGREVVGFSVYRAVGTGEFAVTRDVRKRLADFAAAHEGVRILEVTSSTDAVIEGYDAAIEALLLGALLAVLVVWIFLRDVRATLISSAALPLSLMPTFAVMYALNQSLNNITLLAIALVVGILVDDAIVEIENIVRHIRQSGKSVYEAAIDAADEIGMAVVATTFAIIMVFVPVGLMPGIPGEFFKAFSIAVCSSVFFSLVVARLLTPLMAAFLLKTTGREHREPAWVRHYAWMLKWTLRYRWITVIAGVVFFVASLSLIPSLPTDFMPAADRGRTILSVELAPGATLQETDVATQKVTFLLRARPEVASVYAAVGTETSTFSGPGDLSTSVGEVRRATVTINLVPRAERNLSQQAFESSIGRQLSVIPGVRIRLGEDGSSSAKIQVSLLSDDAAALADAARLLAHDMRTTPGFHRARVMSSFARPELQITPKADKAALLGVSTSAIAKTVNIATVGDIDQSLSKFSLGARQIPVRILLSDVARSDMASLSMLQVPTFEKPVPLSSVADISFGSGPLQIERTDRTRSETIEAELGGLTVGEAEHLVAQMPSMKRLPAGVLYKPAGDSERMQELFDGFKLAVGSAIVLLFVVLALLFNGFVQPVTILTALPLSIGGAIGSLLMTGTSISLPVMIGMLMLMGIAAKNSILLVEYAIVARRDGGLDRTQALLDAARKRARPIVMTTLAMSAGMLPIALGMGADAERRAPMAIAVIGGLFSSTVLSLMYVPAFYTVMDDLQRWIGKVFWRGYGRAGEIVRSDAS</sequence>
<dbReference type="InterPro" id="IPR027463">
    <property type="entry name" value="AcrB_DN_DC_subdom"/>
</dbReference>
<feature type="transmembrane region" description="Helical" evidence="1">
    <location>
        <begin position="878"/>
        <end position="896"/>
    </location>
</feature>
<feature type="transmembrane region" description="Helical" evidence="1">
    <location>
        <begin position="982"/>
        <end position="1007"/>
    </location>
</feature>
<evidence type="ECO:0000313" key="2">
    <source>
        <dbReference type="EMBL" id="MBH5384882.1"/>
    </source>
</evidence>
<feature type="transmembrane region" description="Helical" evidence="1">
    <location>
        <begin position="951"/>
        <end position="970"/>
    </location>
</feature>
<protein>
    <submittedName>
        <fullName evidence="2">Efflux RND transporter permease subunit</fullName>
    </submittedName>
</protein>
<dbReference type="Gene3D" id="3.30.70.1440">
    <property type="entry name" value="Multidrug efflux transporter AcrB pore domain"/>
    <property type="match status" value="1"/>
</dbReference>
<proteinExistence type="predicted"/>
<feature type="transmembrane region" description="Helical" evidence="1">
    <location>
        <begin position="463"/>
        <end position="490"/>
    </location>
</feature>
<dbReference type="PRINTS" id="PR00702">
    <property type="entry name" value="ACRIFLAVINRP"/>
</dbReference>
<dbReference type="PANTHER" id="PTHR32063:SF77">
    <property type="entry name" value="ACR FAMILY TRANSPORT PROTEIN"/>
    <property type="match status" value="1"/>
</dbReference>
<name>A0ABS0NV53_9BRAD</name>
<dbReference type="InterPro" id="IPR001036">
    <property type="entry name" value="Acrflvin-R"/>
</dbReference>
<evidence type="ECO:0000256" key="1">
    <source>
        <dbReference type="SAM" id="Phobius"/>
    </source>
</evidence>
<feature type="transmembrane region" description="Helical" evidence="1">
    <location>
        <begin position="332"/>
        <end position="352"/>
    </location>
</feature>
<dbReference type="Gene3D" id="3.30.2090.10">
    <property type="entry name" value="Multidrug efflux transporter AcrB TolC docking domain, DN and DC subdomains"/>
    <property type="match status" value="2"/>
</dbReference>
<feature type="transmembrane region" description="Helical" evidence="1">
    <location>
        <begin position="852"/>
        <end position="871"/>
    </location>
</feature>
<reference evidence="2 3" key="1">
    <citation type="submission" date="2020-07" db="EMBL/GenBank/DDBJ databases">
        <title>Bradyrhizobium diversity isolated from nodules of indigenous legumes of Western Australia.</title>
        <authorList>
            <person name="Klepa M.S."/>
        </authorList>
    </citation>
    <scope>NUCLEOTIDE SEQUENCE [LARGE SCALE GENOMIC DNA]</scope>
    <source>
        <strain evidence="2 3">CNPSo 4019</strain>
    </source>
</reference>
<dbReference type="SUPFAM" id="SSF82866">
    <property type="entry name" value="Multidrug efflux transporter AcrB transmembrane domain"/>
    <property type="match status" value="2"/>
</dbReference>
<keyword evidence="1" id="KW-1133">Transmembrane helix</keyword>
<dbReference type="Gene3D" id="3.30.70.1320">
    <property type="entry name" value="Multidrug efflux transporter AcrB pore domain like"/>
    <property type="match status" value="1"/>
</dbReference>
<keyword evidence="1" id="KW-0472">Membrane</keyword>
<comment type="caution">
    <text evidence="2">The sequence shown here is derived from an EMBL/GenBank/DDBJ whole genome shotgun (WGS) entry which is preliminary data.</text>
</comment>
<organism evidence="2 3">
    <name type="scientific">Bradyrhizobium diversitatis</name>
    <dbReference type="NCBI Taxonomy" id="2755406"/>
    <lineage>
        <taxon>Bacteria</taxon>
        <taxon>Pseudomonadati</taxon>
        <taxon>Pseudomonadota</taxon>
        <taxon>Alphaproteobacteria</taxon>
        <taxon>Hyphomicrobiales</taxon>
        <taxon>Nitrobacteraceae</taxon>
        <taxon>Bradyrhizobium</taxon>
    </lineage>
</organism>
<feature type="transmembrane region" description="Helical" evidence="1">
    <location>
        <begin position="518"/>
        <end position="538"/>
    </location>
</feature>
<keyword evidence="3" id="KW-1185">Reference proteome</keyword>
<feature type="transmembrane region" description="Helical" evidence="1">
    <location>
        <begin position="386"/>
        <end position="410"/>
    </location>
</feature>
<keyword evidence="1" id="KW-0812">Transmembrane</keyword>
<feature type="transmembrane region" description="Helical" evidence="1">
    <location>
        <begin position="359"/>
        <end position="380"/>
    </location>
</feature>
<dbReference type="EMBL" id="JACEGD010000001">
    <property type="protein sequence ID" value="MBH5384882.1"/>
    <property type="molecule type" value="Genomic_DNA"/>
</dbReference>
<dbReference type="Gene3D" id="1.20.1640.10">
    <property type="entry name" value="Multidrug efflux transporter AcrB transmembrane domain"/>
    <property type="match status" value="2"/>
</dbReference>
<dbReference type="Proteomes" id="UP001194539">
    <property type="component" value="Unassembled WGS sequence"/>
</dbReference>
<dbReference type="PANTHER" id="PTHR32063">
    <property type="match status" value="1"/>
</dbReference>
<evidence type="ECO:0000313" key="3">
    <source>
        <dbReference type="Proteomes" id="UP001194539"/>
    </source>
</evidence>
<gene>
    <name evidence="2" type="ORF">H1B27_01095</name>
</gene>
<dbReference type="RefSeq" id="WP_197964643.1">
    <property type="nucleotide sequence ID" value="NZ_JACEGD010000001.1"/>
</dbReference>